<reference evidence="2" key="1">
    <citation type="journal article" date="2014" name="Int. J. Syst. Evol. Microbiol.">
        <title>Complete genome sequence of Corynebacterium casei LMG S-19264T (=DSM 44701T), isolated from a smear-ripened cheese.</title>
        <authorList>
            <consortium name="US DOE Joint Genome Institute (JGI-PGF)"/>
            <person name="Walter F."/>
            <person name="Albersmeier A."/>
            <person name="Kalinowski J."/>
            <person name="Ruckert C."/>
        </authorList>
    </citation>
    <scope>NUCLEOTIDE SEQUENCE</scope>
    <source>
        <strain evidence="2">JCM 4434</strain>
    </source>
</reference>
<comment type="caution">
    <text evidence="2">The sequence shown here is derived from an EMBL/GenBank/DDBJ whole genome shotgun (WGS) entry which is preliminary data.</text>
</comment>
<sequence length="61" mass="5905">MASPGGGAAAAVAPVAMAPETARAGTAAGDKANPQKKLGKPNLIALDLAERVGGTQNHPSE</sequence>
<evidence type="ECO:0000256" key="1">
    <source>
        <dbReference type="SAM" id="MobiDB-lite"/>
    </source>
</evidence>
<dbReference type="Proteomes" id="UP000610124">
    <property type="component" value="Unassembled WGS sequence"/>
</dbReference>
<dbReference type="EMBL" id="BMUB01000005">
    <property type="protein sequence ID" value="GGU74037.1"/>
    <property type="molecule type" value="Genomic_DNA"/>
</dbReference>
<evidence type="ECO:0000313" key="3">
    <source>
        <dbReference type="Proteomes" id="UP000610124"/>
    </source>
</evidence>
<dbReference type="AlphaFoldDB" id="A0A8H9LKL8"/>
<feature type="region of interest" description="Disordered" evidence="1">
    <location>
        <begin position="21"/>
        <end position="41"/>
    </location>
</feature>
<name>A0A8H9LKL8_KITAU</name>
<gene>
    <name evidence="2" type="ORF">GCM10010502_27270</name>
</gene>
<organism evidence="2 3">
    <name type="scientific">Kitasatospora aureofaciens</name>
    <name type="common">Streptomyces aureofaciens</name>
    <dbReference type="NCBI Taxonomy" id="1894"/>
    <lineage>
        <taxon>Bacteria</taxon>
        <taxon>Bacillati</taxon>
        <taxon>Actinomycetota</taxon>
        <taxon>Actinomycetes</taxon>
        <taxon>Kitasatosporales</taxon>
        <taxon>Streptomycetaceae</taxon>
        <taxon>Kitasatospora</taxon>
    </lineage>
</organism>
<accession>A0A8H9LKL8</accession>
<proteinExistence type="predicted"/>
<protein>
    <submittedName>
        <fullName evidence="2">Uncharacterized protein</fullName>
    </submittedName>
</protein>
<reference evidence="2" key="2">
    <citation type="submission" date="2020-09" db="EMBL/GenBank/DDBJ databases">
        <authorList>
            <person name="Sun Q."/>
            <person name="Ohkuma M."/>
        </authorList>
    </citation>
    <scope>NUCLEOTIDE SEQUENCE</scope>
    <source>
        <strain evidence="2">JCM 4434</strain>
    </source>
</reference>
<evidence type="ECO:0000313" key="2">
    <source>
        <dbReference type="EMBL" id="GGU74037.1"/>
    </source>
</evidence>